<dbReference type="AlphaFoldDB" id="A0A9D4ZN12"/>
<dbReference type="InterPro" id="IPR035940">
    <property type="entry name" value="CAP_sf"/>
</dbReference>
<dbReference type="PANTHER" id="PTHR10334">
    <property type="entry name" value="CYSTEINE-RICH SECRETORY PROTEIN-RELATED"/>
    <property type="match status" value="1"/>
</dbReference>
<evidence type="ECO:0000256" key="1">
    <source>
        <dbReference type="ARBA" id="ARBA00003143"/>
    </source>
</evidence>
<dbReference type="OrthoDB" id="529132at2759"/>
<dbReference type="Pfam" id="PF00188">
    <property type="entry name" value="CAP"/>
    <property type="match status" value="1"/>
</dbReference>
<dbReference type="GO" id="GO:0006952">
    <property type="term" value="P:defense response"/>
    <property type="evidence" value="ECO:0007669"/>
    <property type="project" value="UniProtKB-ARBA"/>
</dbReference>
<dbReference type="PRINTS" id="PR00837">
    <property type="entry name" value="V5TPXLIKE"/>
</dbReference>
<evidence type="ECO:0000256" key="6">
    <source>
        <dbReference type="SAM" id="MobiDB-lite"/>
    </source>
</evidence>
<evidence type="ECO:0000256" key="7">
    <source>
        <dbReference type="SAM" id="SignalP"/>
    </source>
</evidence>
<evidence type="ECO:0000256" key="3">
    <source>
        <dbReference type="ARBA" id="ARBA00022729"/>
    </source>
</evidence>
<dbReference type="EMBL" id="JABFUD020000004">
    <property type="protein sequence ID" value="KAI5081489.1"/>
    <property type="molecule type" value="Genomic_DNA"/>
</dbReference>
<feature type="compositionally biased region" description="Pro residues" evidence="6">
    <location>
        <begin position="114"/>
        <end position="146"/>
    </location>
</feature>
<dbReference type="InterPro" id="IPR002413">
    <property type="entry name" value="V5_allergen-like"/>
</dbReference>
<dbReference type="GO" id="GO:0005576">
    <property type="term" value="C:extracellular region"/>
    <property type="evidence" value="ECO:0007669"/>
    <property type="project" value="InterPro"/>
</dbReference>
<proteinExistence type="inferred from homology"/>
<dbReference type="InterPro" id="IPR001283">
    <property type="entry name" value="CRISP-related"/>
</dbReference>
<comment type="caution">
    <text evidence="9">The sequence shown here is derived from an EMBL/GenBank/DDBJ whole genome shotgun (WGS) entry which is preliminary data.</text>
</comment>
<keyword evidence="4" id="KW-1015">Disulfide bond</keyword>
<comment type="similarity">
    <text evidence="2">Belongs to the CRISP family.</text>
</comment>
<comment type="function">
    <text evidence="1">Probably involved in the defense reaction of plants against pathogens.</text>
</comment>
<accession>A0A9D4ZN12</accession>
<evidence type="ECO:0000259" key="8">
    <source>
        <dbReference type="SMART" id="SM00198"/>
    </source>
</evidence>
<keyword evidence="3 7" id="KW-0732">Signal</keyword>
<keyword evidence="10" id="KW-1185">Reference proteome</keyword>
<evidence type="ECO:0000313" key="9">
    <source>
        <dbReference type="EMBL" id="KAI5081489.1"/>
    </source>
</evidence>
<feature type="chain" id="PRO_5039030704" description="SCP domain-containing protein" evidence="7">
    <location>
        <begin position="26"/>
        <end position="349"/>
    </location>
</feature>
<dbReference type="InterPro" id="IPR014044">
    <property type="entry name" value="CAP_dom"/>
</dbReference>
<dbReference type="PRINTS" id="PR00838">
    <property type="entry name" value="V5ALLERGEN"/>
</dbReference>
<gene>
    <name evidence="9" type="ORF">GOP47_0004672</name>
</gene>
<dbReference type="FunFam" id="3.40.33.10:FF:000006">
    <property type="entry name" value="Putative pathogenesis-related protein 1"/>
    <property type="match status" value="1"/>
</dbReference>
<evidence type="ECO:0000256" key="2">
    <source>
        <dbReference type="ARBA" id="ARBA00009923"/>
    </source>
</evidence>
<evidence type="ECO:0000313" key="10">
    <source>
        <dbReference type="Proteomes" id="UP000886520"/>
    </source>
</evidence>
<protein>
    <recommendedName>
        <fullName evidence="8">SCP domain-containing protein</fullName>
    </recommendedName>
</protein>
<keyword evidence="5" id="KW-0611">Plant defense</keyword>
<dbReference type="PROSITE" id="PS01010">
    <property type="entry name" value="CRISP_2"/>
    <property type="match status" value="1"/>
</dbReference>
<dbReference type="Gene3D" id="3.40.33.10">
    <property type="entry name" value="CAP"/>
    <property type="match status" value="1"/>
</dbReference>
<evidence type="ECO:0000256" key="4">
    <source>
        <dbReference type="ARBA" id="ARBA00023157"/>
    </source>
</evidence>
<feature type="signal peptide" evidence="7">
    <location>
        <begin position="1"/>
        <end position="25"/>
    </location>
</feature>
<feature type="region of interest" description="Disordered" evidence="6">
    <location>
        <begin position="49"/>
        <end position="71"/>
    </location>
</feature>
<dbReference type="GO" id="GO:0051707">
    <property type="term" value="P:response to other organism"/>
    <property type="evidence" value="ECO:0007669"/>
    <property type="project" value="UniProtKB-ARBA"/>
</dbReference>
<keyword evidence="5" id="KW-0568">Pathogenesis-related protein</keyword>
<organism evidence="9 10">
    <name type="scientific">Adiantum capillus-veneris</name>
    <name type="common">Maidenhair fern</name>
    <dbReference type="NCBI Taxonomy" id="13818"/>
    <lineage>
        <taxon>Eukaryota</taxon>
        <taxon>Viridiplantae</taxon>
        <taxon>Streptophyta</taxon>
        <taxon>Embryophyta</taxon>
        <taxon>Tracheophyta</taxon>
        <taxon>Polypodiopsida</taxon>
        <taxon>Polypodiidae</taxon>
        <taxon>Polypodiales</taxon>
        <taxon>Pteridineae</taxon>
        <taxon>Pteridaceae</taxon>
        <taxon>Vittarioideae</taxon>
        <taxon>Adiantum</taxon>
    </lineage>
</organism>
<name>A0A9D4ZN12_ADICA</name>
<feature type="compositionally biased region" description="Basic residues" evidence="6">
    <location>
        <begin position="49"/>
        <end position="59"/>
    </location>
</feature>
<reference evidence="9" key="1">
    <citation type="submission" date="2021-01" db="EMBL/GenBank/DDBJ databases">
        <title>Adiantum capillus-veneris genome.</title>
        <authorList>
            <person name="Fang Y."/>
            <person name="Liao Q."/>
        </authorList>
    </citation>
    <scope>NUCLEOTIDE SEQUENCE</scope>
    <source>
        <strain evidence="9">H3</strain>
        <tissue evidence="9">Leaf</tissue>
    </source>
</reference>
<dbReference type="SMART" id="SM00198">
    <property type="entry name" value="SCP"/>
    <property type="match status" value="1"/>
</dbReference>
<dbReference type="SUPFAM" id="SSF55797">
    <property type="entry name" value="PR-1-like"/>
    <property type="match status" value="1"/>
</dbReference>
<dbReference type="InterPro" id="IPR018244">
    <property type="entry name" value="Allrgn_V5/Tpx1_CS"/>
</dbReference>
<dbReference type="CDD" id="cd05381">
    <property type="entry name" value="CAP_PR-1"/>
    <property type="match status" value="1"/>
</dbReference>
<feature type="region of interest" description="Disordered" evidence="6">
    <location>
        <begin position="114"/>
        <end position="210"/>
    </location>
</feature>
<feature type="compositionally biased region" description="Pro residues" evidence="6">
    <location>
        <begin position="157"/>
        <end position="210"/>
    </location>
</feature>
<sequence length="349" mass="38397">MAGSMAGNLLLCTLVVLSLVHLVLAEWSSQVYEENEWYSKKPLGRKLAHRHARKKHRHAGRDDHHDDAFYDSDEGFDEYIEEGSTDGEYGEPHYYKPKPKPKYYRFKPKPVFKAPPPAPSSYPKPQSPPKQEASPPPPPPPPPEEAPPIYAKSPATLAPPPAIILAPPPYKRPQPSPPPFTPPTTFAPPPYKKPEPSYKPAPTVPSPATPPSWAQEWLGPHNAARGELGLPPMVWSDIVAQFAQSWANQRKASGCGLQHSTGPYGENIFWGSGGSYGPAECVGAWVSEKKYYNYADNSCAPGQQCGHYTQIVWATSLNLGCAKVQCDSGQIFMTCNYDPPGNWIGSKPY</sequence>
<feature type="domain" description="SCP" evidence="8">
    <location>
        <begin position="212"/>
        <end position="345"/>
    </location>
</feature>
<dbReference type="Proteomes" id="UP000886520">
    <property type="component" value="Chromosome 4"/>
</dbReference>
<evidence type="ECO:0000256" key="5">
    <source>
        <dbReference type="ARBA" id="ARBA00023265"/>
    </source>
</evidence>
<dbReference type="PROSITE" id="PS01009">
    <property type="entry name" value="CRISP_1"/>
    <property type="match status" value="1"/>
</dbReference>